<evidence type="ECO:0000313" key="3">
    <source>
        <dbReference type="Proteomes" id="UP000683925"/>
    </source>
</evidence>
<feature type="chain" id="PRO_5035752735" evidence="1">
    <location>
        <begin position="17"/>
        <end position="105"/>
    </location>
</feature>
<evidence type="ECO:0000256" key="1">
    <source>
        <dbReference type="SAM" id="SignalP"/>
    </source>
</evidence>
<accession>A0A8S1WTT1</accession>
<sequence length="105" mass="11789">MKQILAIAFLILCITAKKHHKQEEPTDPMAQCVQDNCMNEAFGCVFDDQCTETLKNCDEQHGDSTSIDKLIECTANNELASAFATCMQTHCASLSQVMKLFNRRK</sequence>
<comment type="caution">
    <text evidence="2">The sequence shown here is derived from an EMBL/GenBank/DDBJ whole genome shotgun (WGS) entry which is preliminary data.</text>
</comment>
<dbReference type="Proteomes" id="UP000683925">
    <property type="component" value="Unassembled WGS sequence"/>
</dbReference>
<gene>
    <name evidence="2" type="ORF">POCTA_138.1.T1010046</name>
</gene>
<dbReference type="OMA" id="ECTANNE"/>
<dbReference type="OrthoDB" id="305256at2759"/>
<keyword evidence="1" id="KW-0732">Signal</keyword>
<dbReference type="EMBL" id="CAJJDP010000101">
    <property type="protein sequence ID" value="CAD8191980.1"/>
    <property type="molecule type" value="Genomic_DNA"/>
</dbReference>
<reference evidence="2" key="1">
    <citation type="submission" date="2021-01" db="EMBL/GenBank/DDBJ databases">
        <authorList>
            <consortium name="Genoscope - CEA"/>
            <person name="William W."/>
        </authorList>
    </citation>
    <scope>NUCLEOTIDE SEQUENCE</scope>
</reference>
<keyword evidence="3" id="KW-1185">Reference proteome</keyword>
<name>A0A8S1WTT1_PAROT</name>
<feature type="signal peptide" evidence="1">
    <location>
        <begin position="1"/>
        <end position="16"/>
    </location>
</feature>
<organism evidence="2 3">
    <name type="scientific">Paramecium octaurelia</name>
    <dbReference type="NCBI Taxonomy" id="43137"/>
    <lineage>
        <taxon>Eukaryota</taxon>
        <taxon>Sar</taxon>
        <taxon>Alveolata</taxon>
        <taxon>Ciliophora</taxon>
        <taxon>Intramacronucleata</taxon>
        <taxon>Oligohymenophorea</taxon>
        <taxon>Peniculida</taxon>
        <taxon>Parameciidae</taxon>
        <taxon>Paramecium</taxon>
    </lineage>
</organism>
<evidence type="ECO:0000313" key="2">
    <source>
        <dbReference type="EMBL" id="CAD8191980.1"/>
    </source>
</evidence>
<protein>
    <submittedName>
        <fullName evidence="2">Uncharacterized protein</fullName>
    </submittedName>
</protein>
<dbReference type="AlphaFoldDB" id="A0A8S1WTT1"/>
<proteinExistence type="predicted"/>